<organism evidence="3 4">
    <name type="scientific">Mya arenaria</name>
    <name type="common">Soft-shell clam</name>
    <dbReference type="NCBI Taxonomy" id="6604"/>
    <lineage>
        <taxon>Eukaryota</taxon>
        <taxon>Metazoa</taxon>
        <taxon>Spiralia</taxon>
        <taxon>Lophotrochozoa</taxon>
        <taxon>Mollusca</taxon>
        <taxon>Bivalvia</taxon>
        <taxon>Autobranchia</taxon>
        <taxon>Heteroconchia</taxon>
        <taxon>Euheterodonta</taxon>
        <taxon>Imparidentia</taxon>
        <taxon>Neoheterodontei</taxon>
        <taxon>Myida</taxon>
        <taxon>Myoidea</taxon>
        <taxon>Myidae</taxon>
        <taxon>Mya</taxon>
    </lineage>
</organism>
<accession>A0ABY7FEG0</accession>
<evidence type="ECO:0000256" key="1">
    <source>
        <dbReference type="SAM" id="MobiDB-lite"/>
    </source>
</evidence>
<dbReference type="Proteomes" id="UP001164746">
    <property type="component" value="Chromosome 11"/>
</dbReference>
<keyword evidence="2" id="KW-1133">Transmembrane helix</keyword>
<feature type="transmembrane region" description="Helical" evidence="2">
    <location>
        <begin position="152"/>
        <end position="174"/>
    </location>
</feature>
<evidence type="ECO:0000313" key="4">
    <source>
        <dbReference type="Proteomes" id="UP001164746"/>
    </source>
</evidence>
<name>A0ABY7FEG0_MYAAR</name>
<dbReference type="EMBL" id="CP111022">
    <property type="protein sequence ID" value="WAR20512.1"/>
    <property type="molecule type" value="Genomic_DNA"/>
</dbReference>
<evidence type="ECO:0000256" key="2">
    <source>
        <dbReference type="SAM" id="Phobius"/>
    </source>
</evidence>
<proteinExistence type="predicted"/>
<keyword evidence="4" id="KW-1185">Reference proteome</keyword>
<feature type="region of interest" description="Disordered" evidence="1">
    <location>
        <begin position="185"/>
        <end position="210"/>
    </location>
</feature>
<keyword evidence="2" id="KW-0812">Transmembrane</keyword>
<evidence type="ECO:0000313" key="3">
    <source>
        <dbReference type="EMBL" id="WAR20512.1"/>
    </source>
</evidence>
<gene>
    <name evidence="3" type="ORF">MAR_002350</name>
</gene>
<evidence type="ECO:0008006" key="5">
    <source>
        <dbReference type="Google" id="ProtNLM"/>
    </source>
</evidence>
<sequence>TCLNRICNIQSGICTNCAPSYYGKKCDKTCPDECLNGTCNSSSGICQECALGVFGKFCENNCSNECLNGICYRSSGICKDCKRTYLEGCSIRCGQGCRQRNGFPQCNRQSGKCLHGCTPGWSGRFCGDVSSLQTTTTESTDKDHFNSLTSTMIVISAILTVVVIVVGSVCFLLARKGFIRQQNNRMEPGSVFPDGVPPTQQPSGSRRRHSSNVYADINEETMEYYHYICEQNSPDNYDEINVTNDPDFEIVHSKEFTDESDSRRSVTKSEGKYIFDSTEDTVRGVTQFNGDLDHVCRLDSTSEEIPKRSDIKSNSSIEFVGTNDVLDIEAHGQTTKAESRQMQAAKYCNEVEDIFGDLGQFKVDYIHAIAKREMYVIGILCWSIPSVLDN</sequence>
<protein>
    <recommendedName>
        <fullName evidence="5">Scavenger receptor class F member 2</fullName>
    </recommendedName>
</protein>
<feature type="non-terminal residue" evidence="3">
    <location>
        <position position="1"/>
    </location>
</feature>
<keyword evidence="2" id="KW-0472">Membrane</keyword>
<reference evidence="3" key="1">
    <citation type="submission" date="2022-11" db="EMBL/GenBank/DDBJ databases">
        <title>Centuries of genome instability and evolution in soft-shell clam transmissible cancer (bioRxiv).</title>
        <authorList>
            <person name="Hart S.F.M."/>
            <person name="Yonemitsu M.A."/>
            <person name="Giersch R.M."/>
            <person name="Beal B.F."/>
            <person name="Arriagada G."/>
            <person name="Davis B.W."/>
            <person name="Ostrander E.A."/>
            <person name="Goff S.P."/>
            <person name="Metzger M.J."/>
        </authorList>
    </citation>
    <scope>NUCLEOTIDE SEQUENCE</scope>
    <source>
        <strain evidence="3">MELC-2E11</strain>
        <tissue evidence="3">Siphon/mantle</tissue>
    </source>
</reference>